<feature type="compositionally biased region" description="Polar residues" evidence="1">
    <location>
        <begin position="107"/>
        <end position="118"/>
    </location>
</feature>
<sequence>MTRIAAPGQRPNRSNHDNQASRYGDTLSVVDSSNTQHRIRLAGIDSPEKGQSYGRVSRQRLTDTVFIKTVQVEWTKHDRYGRIIGKVLADGRDVCLPQIQSGLGRGTTRSMRRSNPSRTVRPMPKSKRDS</sequence>
<dbReference type="SUPFAM" id="SSF50199">
    <property type="entry name" value="Staphylococcal nuclease"/>
    <property type="match status" value="1"/>
</dbReference>
<feature type="region of interest" description="Disordered" evidence="1">
    <location>
        <begin position="1"/>
        <end position="34"/>
    </location>
</feature>
<comment type="caution">
    <text evidence="3">The sequence shown here is derived from an EMBL/GenBank/DDBJ whole genome shotgun (WGS) entry which is preliminary data.</text>
</comment>
<dbReference type="InterPro" id="IPR016071">
    <property type="entry name" value="Staphylococal_nuclease_OB-fold"/>
</dbReference>
<gene>
    <name evidence="3" type="ORF">IPH26_10650</name>
</gene>
<feature type="region of interest" description="Disordered" evidence="1">
    <location>
        <begin position="98"/>
        <end position="130"/>
    </location>
</feature>
<dbReference type="EMBL" id="JADJEV010000003">
    <property type="protein sequence ID" value="MBK6973370.1"/>
    <property type="molecule type" value="Genomic_DNA"/>
</dbReference>
<dbReference type="PANTHER" id="PTHR12302:SF26">
    <property type="entry name" value="BLR1266 PROTEIN"/>
    <property type="match status" value="1"/>
</dbReference>
<evidence type="ECO:0000259" key="2">
    <source>
        <dbReference type="PROSITE" id="PS50830"/>
    </source>
</evidence>
<protein>
    <submittedName>
        <fullName evidence="3">Thermonuclease family protein</fullName>
    </submittedName>
</protein>
<proteinExistence type="predicted"/>
<dbReference type="PANTHER" id="PTHR12302">
    <property type="entry name" value="EBNA2 BINDING PROTEIN P100"/>
    <property type="match status" value="1"/>
</dbReference>
<dbReference type="Proteomes" id="UP000807785">
    <property type="component" value="Unassembled WGS sequence"/>
</dbReference>
<dbReference type="InterPro" id="IPR035437">
    <property type="entry name" value="SNase_OB-fold_sf"/>
</dbReference>
<dbReference type="Gene3D" id="2.40.50.90">
    <property type="match status" value="1"/>
</dbReference>
<reference evidence="3" key="1">
    <citation type="submission" date="2020-10" db="EMBL/GenBank/DDBJ databases">
        <title>Connecting structure to function with the recovery of over 1000 high-quality activated sludge metagenome-assembled genomes encoding full-length rRNA genes using long-read sequencing.</title>
        <authorList>
            <person name="Singleton C.M."/>
            <person name="Petriglieri F."/>
            <person name="Kristensen J.M."/>
            <person name="Kirkegaard R.H."/>
            <person name="Michaelsen T.Y."/>
            <person name="Andersen M.H."/>
            <person name="Karst S.M."/>
            <person name="Dueholm M.S."/>
            <person name="Nielsen P.H."/>
            <person name="Albertsen M."/>
        </authorList>
    </citation>
    <scope>NUCLEOTIDE SEQUENCE</scope>
    <source>
        <strain evidence="3">Bjer_18-Q3-R1-45_BAT3C.347</strain>
    </source>
</reference>
<accession>A0A9D7E5R8</accession>
<name>A0A9D7E5R8_9PROT</name>
<evidence type="ECO:0000313" key="4">
    <source>
        <dbReference type="Proteomes" id="UP000807785"/>
    </source>
</evidence>
<dbReference type="Pfam" id="PF00565">
    <property type="entry name" value="SNase"/>
    <property type="match status" value="1"/>
</dbReference>
<evidence type="ECO:0000256" key="1">
    <source>
        <dbReference type="SAM" id="MobiDB-lite"/>
    </source>
</evidence>
<evidence type="ECO:0000313" key="3">
    <source>
        <dbReference type="EMBL" id="MBK6973370.1"/>
    </source>
</evidence>
<organism evidence="3 4">
    <name type="scientific">Candidatus Methylophosphatis roskildensis</name>
    <dbReference type="NCBI Taxonomy" id="2899263"/>
    <lineage>
        <taxon>Bacteria</taxon>
        <taxon>Pseudomonadati</taxon>
        <taxon>Pseudomonadota</taxon>
        <taxon>Betaproteobacteria</taxon>
        <taxon>Nitrosomonadales</taxon>
        <taxon>Sterolibacteriaceae</taxon>
        <taxon>Candidatus Methylophosphatis</taxon>
    </lineage>
</organism>
<dbReference type="PROSITE" id="PS50830">
    <property type="entry name" value="TNASE_3"/>
    <property type="match status" value="1"/>
</dbReference>
<dbReference type="AlphaFoldDB" id="A0A9D7E5R8"/>
<feature type="domain" description="TNase-like" evidence="2">
    <location>
        <begin position="24"/>
        <end position="105"/>
    </location>
</feature>